<dbReference type="InterPro" id="IPR015424">
    <property type="entry name" value="PyrdxlP-dep_Trfase"/>
</dbReference>
<dbReference type="PROSITE" id="PS00600">
    <property type="entry name" value="AA_TRANSFER_CLASS_3"/>
    <property type="match status" value="1"/>
</dbReference>
<dbReference type="EMBL" id="FXAF01000002">
    <property type="protein sequence ID" value="SMF13333.1"/>
    <property type="molecule type" value="Genomic_DNA"/>
</dbReference>
<dbReference type="SUPFAM" id="SSF53383">
    <property type="entry name" value="PLP-dependent transferases"/>
    <property type="match status" value="1"/>
</dbReference>
<comment type="cofactor">
    <cofactor evidence="1">
        <name>pyridoxal 5'-phosphate</name>
        <dbReference type="ChEBI" id="CHEBI:597326"/>
    </cofactor>
</comment>
<gene>
    <name evidence="5" type="ORF">SAMN02982989_5410</name>
</gene>
<sequence length="442" mass="47421">MSIATKEILDLNRFDATRTEGFPPDLAERVARRQATFGASSVLFYEQPIEMVRAKGAYMYDVNGRKYLDVYNNVPSVGHCHPRVIEAIARQVGELNIHTRYLNRVVEAYSEKLLSRFPDSLSNVVMTCTGSESNDLAMRIARIVTGADGFIVTRAAYHGNTALVTEISPSSLRKRKPAPFVAVVPAPSARDGMSVGESFAASVEGAIAELKSRGIGLAALIIDTIFSSDGIYADPAGFLKAAADVVHRAGGLLIADEVQPGFGRTGGGLWGFERHGLTPDLVTMGKPMGNGFPMGGVVTRPEFLKRFCEETGYFNTFGGNPVAAAAGHAVLQVIEEEELVPRASTVGAYFKRSLTDLRASHPEIGEVRGAGLFIGLDFVDPEDGTPDTALATLAINQLKQNGILIGAAGEYGATLKIRPPLCFSNEDADFFTGTLDSILKMR</sequence>
<name>A0A1X7DD82_9HYPH</name>
<dbReference type="GO" id="GO:0030170">
    <property type="term" value="F:pyridoxal phosphate binding"/>
    <property type="evidence" value="ECO:0007669"/>
    <property type="project" value="InterPro"/>
</dbReference>
<dbReference type="OrthoDB" id="9801834at2"/>
<comment type="similarity">
    <text evidence="2 4">Belongs to the class-III pyridoxal-phosphate-dependent aminotransferase family.</text>
</comment>
<evidence type="ECO:0000256" key="1">
    <source>
        <dbReference type="ARBA" id="ARBA00001933"/>
    </source>
</evidence>
<proteinExistence type="inferred from homology"/>
<protein>
    <submittedName>
        <fullName evidence="5">4-aminobutyrate aminotransferase</fullName>
    </submittedName>
</protein>
<dbReference type="CDD" id="cd00610">
    <property type="entry name" value="OAT_like"/>
    <property type="match status" value="1"/>
</dbReference>
<dbReference type="PANTHER" id="PTHR45688:SF13">
    <property type="entry name" value="ALANINE--GLYOXYLATE AMINOTRANSFERASE 2-LIKE"/>
    <property type="match status" value="1"/>
</dbReference>
<keyword evidence="6" id="KW-1185">Reference proteome</keyword>
<dbReference type="STRING" id="464029.SAMN02982989_5410"/>
<dbReference type="InterPro" id="IPR015422">
    <property type="entry name" value="PyrdxlP-dep_Trfase_small"/>
</dbReference>
<dbReference type="Pfam" id="PF00202">
    <property type="entry name" value="Aminotran_3"/>
    <property type="match status" value="1"/>
</dbReference>
<dbReference type="AlphaFoldDB" id="A0A1X7DD82"/>
<evidence type="ECO:0000256" key="3">
    <source>
        <dbReference type="ARBA" id="ARBA00022898"/>
    </source>
</evidence>
<evidence type="ECO:0000313" key="6">
    <source>
        <dbReference type="Proteomes" id="UP000192903"/>
    </source>
</evidence>
<keyword evidence="3 4" id="KW-0663">Pyridoxal phosphate</keyword>
<evidence type="ECO:0000256" key="2">
    <source>
        <dbReference type="ARBA" id="ARBA00008954"/>
    </source>
</evidence>
<dbReference type="GO" id="GO:0008483">
    <property type="term" value="F:transaminase activity"/>
    <property type="evidence" value="ECO:0007669"/>
    <property type="project" value="UniProtKB-KW"/>
</dbReference>
<dbReference type="PANTHER" id="PTHR45688">
    <property type="match status" value="1"/>
</dbReference>
<evidence type="ECO:0000313" key="5">
    <source>
        <dbReference type="EMBL" id="SMF13333.1"/>
    </source>
</evidence>
<dbReference type="InterPro" id="IPR049704">
    <property type="entry name" value="Aminotrans_3_PPA_site"/>
</dbReference>
<dbReference type="PIRSF" id="PIRSF000521">
    <property type="entry name" value="Transaminase_4ab_Lys_Orn"/>
    <property type="match status" value="1"/>
</dbReference>
<dbReference type="InterPro" id="IPR015421">
    <property type="entry name" value="PyrdxlP-dep_Trfase_major"/>
</dbReference>
<keyword evidence="5" id="KW-0032">Aminotransferase</keyword>
<accession>A0A1X7DD82</accession>
<dbReference type="Gene3D" id="3.90.1150.10">
    <property type="entry name" value="Aspartate Aminotransferase, domain 1"/>
    <property type="match status" value="1"/>
</dbReference>
<evidence type="ECO:0000256" key="4">
    <source>
        <dbReference type="RuleBase" id="RU003560"/>
    </source>
</evidence>
<dbReference type="Gene3D" id="3.40.640.10">
    <property type="entry name" value="Type I PLP-dependent aspartate aminotransferase-like (Major domain)"/>
    <property type="match status" value="1"/>
</dbReference>
<organism evidence="5 6">
    <name type="scientific">Xaviernesmea oryzae</name>
    <dbReference type="NCBI Taxonomy" id="464029"/>
    <lineage>
        <taxon>Bacteria</taxon>
        <taxon>Pseudomonadati</taxon>
        <taxon>Pseudomonadota</taxon>
        <taxon>Alphaproteobacteria</taxon>
        <taxon>Hyphomicrobiales</taxon>
        <taxon>Rhizobiaceae</taxon>
        <taxon>Rhizobium/Agrobacterium group</taxon>
        <taxon>Xaviernesmea</taxon>
    </lineage>
</organism>
<reference evidence="6" key="1">
    <citation type="submission" date="2017-04" db="EMBL/GenBank/DDBJ databases">
        <authorList>
            <person name="Varghese N."/>
            <person name="Submissions S."/>
        </authorList>
    </citation>
    <scope>NUCLEOTIDE SEQUENCE [LARGE SCALE GENOMIC DNA]</scope>
    <source>
        <strain evidence="6">B4P</strain>
    </source>
</reference>
<dbReference type="RefSeq" id="WP_085420733.1">
    <property type="nucleotide sequence ID" value="NZ_FXAF01000002.1"/>
</dbReference>
<keyword evidence="5" id="KW-0808">Transferase</keyword>
<dbReference type="InterPro" id="IPR005814">
    <property type="entry name" value="Aminotrans_3"/>
</dbReference>
<dbReference type="Proteomes" id="UP000192903">
    <property type="component" value="Unassembled WGS sequence"/>
</dbReference>